<dbReference type="Gene3D" id="1.20.1260.10">
    <property type="match status" value="1"/>
</dbReference>
<organism evidence="1 2">
    <name type="scientific">Thermanaerosceptrum fracticalcis</name>
    <dbReference type="NCBI Taxonomy" id="1712410"/>
    <lineage>
        <taxon>Bacteria</taxon>
        <taxon>Bacillati</taxon>
        <taxon>Bacillota</taxon>
        <taxon>Clostridia</taxon>
        <taxon>Eubacteriales</taxon>
        <taxon>Peptococcaceae</taxon>
        <taxon>Thermanaerosceptrum</taxon>
    </lineage>
</organism>
<keyword evidence="2" id="KW-1185">Reference proteome</keyword>
<dbReference type="SUPFAM" id="SSF47240">
    <property type="entry name" value="Ferritin-like"/>
    <property type="match status" value="1"/>
</dbReference>
<proteinExistence type="predicted"/>
<dbReference type="EMBL" id="CP045798">
    <property type="protein sequence ID" value="QNB47522.1"/>
    <property type="molecule type" value="Genomic_DNA"/>
</dbReference>
<reference evidence="1 2" key="1">
    <citation type="journal article" date="2019" name="Front. Microbiol.">
        <title>Thermoanaerosceptrum fracticalcis gen. nov. sp. nov., a Novel Fumarate-Fermenting Microorganism From a Deep Fractured Carbonate Aquifer of the US Great Basin.</title>
        <authorList>
            <person name="Hamilton-Brehm S.D."/>
            <person name="Stewart L.E."/>
            <person name="Zavarin M."/>
            <person name="Caldwell M."/>
            <person name="Lawson P.A."/>
            <person name="Onstott T.C."/>
            <person name="Grzymski J."/>
            <person name="Neveux I."/>
            <person name="Lollar B.S."/>
            <person name="Russell C.E."/>
            <person name="Moser D.P."/>
        </authorList>
    </citation>
    <scope>NUCLEOTIDE SEQUENCE [LARGE SCALE GENOMIC DNA]</scope>
    <source>
        <strain evidence="1 2">DRI-13</strain>
    </source>
</reference>
<protein>
    <submittedName>
        <fullName evidence="1">Uncharacterized protein</fullName>
    </submittedName>
</protein>
<dbReference type="InterPro" id="IPR009078">
    <property type="entry name" value="Ferritin-like_SF"/>
</dbReference>
<dbReference type="RefSeq" id="WP_187142710.1">
    <property type="nucleotide sequence ID" value="NZ_CP045798.1"/>
</dbReference>
<dbReference type="AlphaFoldDB" id="A0A7G6E618"/>
<sequence>MGTTEMLQRALTYEEALLRNYQTYAAQASSTEIGTLFQELAQDKAAQIERLKAMFNRYCKT</sequence>
<dbReference type="KEGG" id="tfr:BR63_15280"/>
<evidence type="ECO:0000313" key="2">
    <source>
        <dbReference type="Proteomes" id="UP000515847"/>
    </source>
</evidence>
<gene>
    <name evidence="1" type="ORF">BR63_15280</name>
</gene>
<evidence type="ECO:0000313" key="1">
    <source>
        <dbReference type="EMBL" id="QNB47522.1"/>
    </source>
</evidence>
<name>A0A7G6E618_THEFR</name>
<dbReference type="InterPro" id="IPR012347">
    <property type="entry name" value="Ferritin-like"/>
</dbReference>
<accession>A0A7G6E618</accession>
<dbReference type="Proteomes" id="UP000515847">
    <property type="component" value="Chromosome"/>
</dbReference>